<gene>
    <name evidence="2" type="ORF">DSTB1V02_LOCUS8466</name>
</gene>
<keyword evidence="1" id="KW-0732">Signal</keyword>
<dbReference type="EMBL" id="LR901454">
    <property type="protein sequence ID" value="CAD7248655.1"/>
    <property type="molecule type" value="Genomic_DNA"/>
</dbReference>
<reference evidence="2" key="1">
    <citation type="submission" date="2020-11" db="EMBL/GenBank/DDBJ databases">
        <authorList>
            <person name="Tran Van P."/>
        </authorList>
    </citation>
    <scope>NUCLEOTIDE SEQUENCE</scope>
</reference>
<protein>
    <submittedName>
        <fullName evidence="2">Uncharacterized protein</fullName>
    </submittedName>
</protein>
<dbReference type="AlphaFoldDB" id="A0A7R8XF66"/>
<keyword evidence="3" id="KW-1185">Reference proteome</keyword>
<name>A0A7R8XF66_9CRUS</name>
<evidence type="ECO:0000313" key="3">
    <source>
        <dbReference type="Proteomes" id="UP000677054"/>
    </source>
</evidence>
<accession>A0A7R8XF66</accession>
<feature type="chain" id="PRO_5036209181" evidence="1">
    <location>
        <begin position="28"/>
        <end position="71"/>
    </location>
</feature>
<evidence type="ECO:0000256" key="1">
    <source>
        <dbReference type="SAM" id="SignalP"/>
    </source>
</evidence>
<dbReference type="PROSITE" id="PS51257">
    <property type="entry name" value="PROKAR_LIPOPROTEIN"/>
    <property type="match status" value="1"/>
</dbReference>
<dbReference type="Proteomes" id="UP000677054">
    <property type="component" value="Unassembled WGS sequence"/>
</dbReference>
<sequence>MIIPTTKLVVFYLSAVLAFACLVMVDAAPNSYLFGSFHIPIDPVAPYHRRQAFQERIPRLLDALTYGYYRP</sequence>
<evidence type="ECO:0000313" key="2">
    <source>
        <dbReference type="EMBL" id="CAD7248655.1"/>
    </source>
</evidence>
<dbReference type="EMBL" id="CAJPEV010001937">
    <property type="protein sequence ID" value="CAG0894977.1"/>
    <property type="molecule type" value="Genomic_DNA"/>
</dbReference>
<proteinExistence type="predicted"/>
<organism evidence="2">
    <name type="scientific">Darwinula stevensoni</name>
    <dbReference type="NCBI Taxonomy" id="69355"/>
    <lineage>
        <taxon>Eukaryota</taxon>
        <taxon>Metazoa</taxon>
        <taxon>Ecdysozoa</taxon>
        <taxon>Arthropoda</taxon>
        <taxon>Crustacea</taxon>
        <taxon>Oligostraca</taxon>
        <taxon>Ostracoda</taxon>
        <taxon>Podocopa</taxon>
        <taxon>Podocopida</taxon>
        <taxon>Darwinulocopina</taxon>
        <taxon>Darwinuloidea</taxon>
        <taxon>Darwinulidae</taxon>
        <taxon>Darwinula</taxon>
    </lineage>
</organism>
<feature type="signal peptide" evidence="1">
    <location>
        <begin position="1"/>
        <end position="27"/>
    </location>
</feature>